<evidence type="ECO:0000313" key="4">
    <source>
        <dbReference type="EMBL" id="MBA2881473.1"/>
    </source>
</evidence>
<dbReference type="CDD" id="cd10918">
    <property type="entry name" value="CE4_NodB_like_5s_6s"/>
    <property type="match status" value="1"/>
</dbReference>
<dbReference type="GO" id="GO:0005576">
    <property type="term" value="C:extracellular region"/>
    <property type="evidence" value="ECO:0007669"/>
    <property type="project" value="UniProtKB-SubCell"/>
</dbReference>
<keyword evidence="2" id="KW-0732">Signal</keyword>
<dbReference type="GO" id="GO:0016810">
    <property type="term" value="F:hydrolase activity, acting on carbon-nitrogen (but not peptide) bonds"/>
    <property type="evidence" value="ECO:0007669"/>
    <property type="project" value="InterPro"/>
</dbReference>
<keyword evidence="5" id="KW-1185">Reference proteome</keyword>
<name>A0A7W0C967_9BACT</name>
<evidence type="ECO:0000313" key="5">
    <source>
        <dbReference type="Proteomes" id="UP000525298"/>
    </source>
</evidence>
<dbReference type="AlphaFoldDB" id="A0A7W0C967"/>
<dbReference type="Pfam" id="PF01522">
    <property type="entry name" value="Polysacc_deac_1"/>
    <property type="match status" value="1"/>
</dbReference>
<dbReference type="InterPro" id="IPR002509">
    <property type="entry name" value="NODB_dom"/>
</dbReference>
<dbReference type="EMBL" id="JACDUS010000004">
    <property type="protein sequence ID" value="MBA2881473.1"/>
    <property type="molecule type" value="Genomic_DNA"/>
</dbReference>
<reference evidence="4 5" key="1">
    <citation type="submission" date="2020-07" db="EMBL/GenBank/DDBJ databases">
        <title>Genomic Encyclopedia of Type Strains, Phase IV (KMG-IV): sequencing the most valuable type-strain genomes for metagenomic binning, comparative biology and taxonomic classification.</title>
        <authorList>
            <person name="Goeker M."/>
        </authorList>
    </citation>
    <scope>NUCLEOTIDE SEQUENCE [LARGE SCALE GENOMIC DNA]</scope>
    <source>
        <strain evidence="4 5">DSM 17721</strain>
    </source>
</reference>
<dbReference type="PANTHER" id="PTHR34216:SF3">
    <property type="entry name" value="POLY-BETA-1,6-N-ACETYL-D-GLUCOSAMINE N-DEACETYLASE"/>
    <property type="match status" value="1"/>
</dbReference>
<dbReference type="InterPro" id="IPR011330">
    <property type="entry name" value="Glyco_hydro/deAcase_b/a-brl"/>
</dbReference>
<protein>
    <submittedName>
        <fullName evidence="4">Peptidoglycan/xylan/chitin deacetylase (PgdA/CDA1 family)</fullName>
    </submittedName>
</protein>
<comment type="subcellular location">
    <subcellularLocation>
        <location evidence="1">Secreted</location>
    </subcellularLocation>
</comment>
<dbReference type="Gene3D" id="3.20.20.370">
    <property type="entry name" value="Glycoside hydrolase/deacetylase"/>
    <property type="match status" value="1"/>
</dbReference>
<accession>A0A7W0C967</accession>
<dbReference type="Proteomes" id="UP000525298">
    <property type="component" value="Unassembled WGS sequence"/>
</dbReference>
<gene>
    <name evidence="4" type="ORF">HNR65_001800</name>
</gene>
<evidence type="ECO:0000259" key="3">
    <source>
        <dbReference type="PROSITE" id="PS51677"/>
    </source>
</evidence>
<evidence type="ECO:0000256" key="2">
    <source>
        <dbReference type="ARBA" id="ARBA00022729"/>
    </source>
</evidence>
<dbReference type="GO" id="GO:0005975">
    <property type="term" value="P:carbohydrate metabolic process"/>
    <property type="evidence" value="ECO:0007669"/>
    <property type="project" value="InterPro"/>
</dbReference>
<feature type="domain" description="NodB homology" evidence="3">
    <location>
        <begin position="79"/>
        <end position="300"/>
    </location>
</feature>
<sequence>MAGGRFEEFFCLALRFTGIPWYLREVYARRKITIINYHNPSPDIFLQHLKYFSRHYSFVSAHAVARALDWQDFSDLPPKPMLITFDDGYAGNAHLVGAIRKYHVPAMFYIVAGTAGTKRVFWFEMVRNDPALLERLKQVPDQKRRALLQKKTGHTDTREYEIRHCLSIDELKQLADAGANIGSHTLFHPMLDKCDEKTGKRECVEARKRLEKILEIPVEHFALPGGRGARVCRQWVKQAGYRTCRTIAPGWVTQASDPFSLPNFGIDDKAGPHKAAIQACGLWEMLKKVFRKKPAAVDQN</sequence>
<proteinExistence type="predicted"/>
<comment type="caution">
    <text evidence="4">The sequence shown here is derived from an EMBL/GenBank/DDBJ whole genome shotgun (WGS) entry which is preliminary data.</text>
</comment>
<dbReference type="RefSeq" id="WP_181551133.1">
    <property type="nucleotide sequence ID" value="NZ_JACDUS010000004.1"/>
</dbReference>
<dbReference type="InterPro" id="IPR051398">
    <property type="entry name" value="Polysacch_Deacetylase"/>
</dbReference>
<evidence type="ECO:0000256" key="1">
    <source>
        <dbReference type="ARBA" id="ARBA00004613"/>
    </source>
</evidence>
<dbReference type="PANTHER" id="PTHR34216">
    <property type="match status" value="1"/>
</dbReference>
<dbReference type="PROSITE" id="PS51677">
    <property type="entry name" value="NODB"/>
    <property type="match status" value="1"/>
</dbReference>
<dbReference type="SUPFAM" id="SSF88713">
    <property type="entry name" value="Glycoside hydrolase/deacetylase"/>
    <property type="match status" value="1"/>
</dbReference>
<organism evidence="4 5">
    <name type="scientific">Desulfosalsimonas propionicica</name>
    <dbReference type="NCBI Taxonomy" id="332175"/>
    <lineage>
        <taxon>Bacteria</taxon>
        <taxon>Pseudomonadati</taxon>
        <taxon>Thermodesulfobacteriota</taxon>
        <taxon>Desulfobacteria</taxon>
        <taxon>Desulfobacterales</taxon>
        <taxon>Desulfosalsimonadaceae</taxon>
        <taxon>Desulfosalsimonas</taxon>
    </lineage>
</organism>